<dbReference type="InterPro" id="IPR051328">
    <property type="entry name" value="T7SS_ABC-Transporter"/>
</dbReference>
<keyword evidence="4 6" id="KW-0472">Membrane</keyword>
<evidence type="ECO:0000256" key="1">
    <source>
        <dbReference type="ARBA" id="ARBA00004141"/>
    </source>
</evidence>
<feature type="transmembrane region" description="Helical" evidence="6">
    <location>
        <begin position="795"/>
        <end position="818"/>
    </location>
</feature>
<evidence type="ECO:0000256" key="5">
    <source>
        <dbReference type="SAM" id="Coils"/>
    </source>
</evidence>
<feature type="transmembrane region" description="Helical" evidence="6">
    <location>
        <begin position="626"/>
        <end position="645"/>
    </location>
</feature>
<keyword evidence="5" id="KW-0175">Coiled coil</keyword>
<feature type="coiled-coil region" evidence="5">
    <location>
        <begin position="191"/>
        <end position="218"/>
    </location>
</feature>
<dbReference type="GO" id="GO:0016020">
    <property type="term" value="C:membrane"/>
    <property type="evidence" value="ECO:0007669"/>
    <property type="project" value="UniProtKB-SubCell"/>
</dbReference>
<dbReference type="GO" id="GO:0140359">
    <property type="term" value="F:ABC-type transporter activity"/>
    <property type="evidence" value="ECO:0007669"/>
    <property type="project" value="InterPro"/>
</dbReference>
<dbReference type="EMBL" id="CABHNA010000043">
    <property type="protein sequence ID" value="VUX04162.1"/>
    <property type="molecule type" value="Genomic_DNA"/>
</dbReference>
<feature type="domain" description="ABC-2 type transporter transmembrane" evidence="7">
    <location>
        <begin position="30"/>
        <end position="180"/>
    </location>
</feature>
<feature type="transmembrane region" description="Helical" evidence="6">
    <location>
        <begin position="769"/>
        <end position="789"/>
    </location>
</feature>
<dbReference type="PANTHER" id="PTHR43077:SF10">
    <property type="entry name" value="TRANSPORT PERMEASE PROTEIN"/>
    <property type="match status" value="1"/>
</dbReference>
<dbReference type="NCBIfam" id="TIGR03062">
    <property type="entry name" value="pip_yhgE_Cterm"/>
    <property type="match status" value="1"/>
</dbReference>
<dbReference type="Pfam" id="PF12698">
    <property type="entry name" value="ABC2_membrane_3"/>
    <property type="match status" value="2"/>
</dbReference>
<keyword evidence="2 6" id="KW-0812">Transmembrane</keyword>
<dbReference type="InterPro" id="IPR017501">
    <property type="entry name" value="Phage_infect_YhgE_C"/>
</dbReference>
<dbReference type="InterPro" id="IPR017500">
    <property type="entry name" value="Phage_infect_YhgE_N"/>
</dbReference>
<organism evidence="8 9">
    <name type="scientific">[Ruminococcus] torques</name>
    <dbReference type="NCBI Taxonomy" id="33039"/>
    <lineage>
        <taxon>Bacteria</taxon>
        <taxon>Bacillati</taxon>
        <taxon>Bacillota</taxon>
        <taxon>Clostridia</taxon>
        <taxon>Lachnospirales</taxon>
        <taxon>Lachnospiraceae</taxon>
        <taxon>Mediterraneibacter</taxon>
    </lineage>
</organism>
<keyword evidence="3 6" id="KW-1133">Transmembrane helix</keyword>
<dbReference type="NCBIfam" id="TIGR03061">
    <property type="entry name" value="pip_yhgE_Nterm"/>
    <property type="match status" value="1"/>
</dbReference>
<sequence>MRNAFRIFRRDMKRLLRNPAAILVLIGVSILPSLYAWFNIAANIDPYANTSGIKVAVANLDTDATHDDLTINAGSQIIDQLKENDQLGWTFVSKDTAIEGVKSGEYYAAIIIPQDFSESLLSVLSGKIETPKLEYYINEKLNAIAPKITSSGASTIQTQVNNTFSSVASETIAEILKDSVFNISDSVDSTNAEINDLLTKANNNIKEYEQLLEKFSEDSSNTSKLIENAKDASTSLGDVATSGANALSSADSVMNTTRSSAGDFSSALSKSLSDGELLLGQASSSASTGLTELATAAGKINTSVSDALGYANSVNELNADILKKMQELANKFPGTIGDQINAQISALQTQNQSNQELINSLQTGNNGIKDAIDATTATQEQLTSLTKESINNLHTFRSTFDQNILPLLGQTLDTFSTLTGQVEGMLNGVPATSKQLNGMLDQLESGLSNTTALLDSTKESLSAVSDKLSTIQTDLNALTGSATYQKLLSLEGIDAESISSFMSSPVEIKTETYYAVDNYGSSMTPFYSNLAIWVGGIVLIAIFKMEVDKDESMRGYGQTTLYFGRWLLYMAVGLVQGFIVCLGDTLLPGVQCNHPAQFILTGMVCSFVYVNIIYALSLTFKHIGKALCVILVILQIPGSSGTYPIEMTPAFFQKLHPLLPFTYGVNAMREAIAGFYGSNFRNDLLILLLCYVPISLLIGLGLRPALSGLNHLFDKKLAETEFMMCEPHEAELSRSTQLSMLLQASLSIEDLRLVTAERAQKFENNYRKMIRIGFLAIAIIPLIFLILMFSLESKIVFLTLWIISIIAISVWLIVVEYIHTKLEEQKKLAGMSYEEMLENFRGKEAE</sequence>
<evidence type="ECO:0000256" key="6">
    <source>
        <dbReference type="SAM" id="Phobius"/>
    </source>
</evidence>
<name>A0A564TAR2_9FIRM</name>
<evidence type="ECO:0000256" key="4">
    <source>
        <dbReference type="ARBA" id="ARBA00023136"/>
    </source>
</evidence>
<evidence type="ECO:0000256" key="3">
    <source>
        <dbReference type="ARBA" id="ARBA00022989"/>
    </source>
</evidence>
<feature type="transmembrane region" description="Helical" evidence="6">
    <location>
        <begin position="566"/>
        <end position="590"/>
    </location>
</feature>
<evidence type="ECO:0000313" key="9">
    <source>
        <dbReference type="Proteomes" id="UP000363661"/>
    </source>
</evidence>
<reference evidence="8 9" key="1">
    <citation type="submission" date="2019-07" db="EMBL/GenBank/DDBJ databases">
        <authorList>
            <person name="Hibberd C M."/>
            <person name="Gehrig L. J."/>
            <person name="Chang H.-W."/>
            <person name="Venkatesh S."/>
        </authorList>
    </citation>
    <scope>NUCLEOTIDE SEQUENCE [LARGE SCALE GENOMIC DNA]</scope>
    <source>
        <strain evidence="8">Ruminococcus_torques_SSTS_Bg7063</strain>
    </source>
</reference>
<protein>
    <submittedName>
        <fullName evidence="8">Chromosome partition protein Smc</fullName>
    </submittedName>
</protein>
<dbReference type="Proteomes" id="UP000363661">
    <property type="component" value="Unassembled WGS sequence"/>
</dbReference>
<dbReference type="InterPro" id="IPR013525">
    <property type="entry name" value="ABC2_TM"/>
</dbReference>
<dbReference type="PANTHER" id="PTHR43077">
    <property type="entry name" value="TRANSPORT PERMEASE YVFS-RELATED"/>
    <property type="match status" value="1"/>
</dbReference>
<keyword evidence="9" id="KW-1185">Reference proteome</keyword>
<proteinExistence type="predicted"/>
<dbReference type="Gene3D" id="3.40.1710.10">
    <property type="entry name" value="abc type-2 transporter like domain"/>
    <property type="match status" value="1"/>
</dbReference>
<feature type="domain" description="ABC-2 type transporter transmembrane" evidence="7">
    <location>
        <begin position="354"/>
        <end position="692"/>
    </location>
</feature>
<comment type="subcellular location">
    <subcellularLocation>
        <location evidence="1">Membrane</location>
        <topology evidence="1">Multi-pass membrane protein</topology>
    </subcellularLocation>
</comment>
<dbReference type="RefSeq" id="WP_144366781.1">
    <property type="nucleotide sequence ID" value="NZ_CABHNA010000043.1"/>
</dbReference>
<feature type="transmembrane region" description="Helical" evidence="6">
    <location>
        <begin position="596"/>
        <end position="614"/>
    </location>
</feature>
<evidence type="ECO:0000259" key="7">
    <source>
        <dbReference type="Pfam" id="PF12698"/>
    </source>
</evidence>
<accession>A0A564TAR2</accession>
<feature type="transmembrane region" description="Helical" evidence="6">
    <location>
        <begin position="526"/>
        <end position="545"/>
    </location>
</feature>
<gene>
    <name evidence="8" type="primary">smc_1</name>
    <name evidence="8" type="ORF">RTSSTS7063_01102</name>
</gene>
<evidence type="ECO:0000313" key="8">
    <source>
        <dbReference type="EMBL" id="VUX04162.1"/>
    </source>
</evidence>
<dbReference type="AlphaFoldDB" id="A0A564TAR2"/>
<evidence type="ECO:0000256" key="2">
    <source>
        <dbReference type="ARBA" id="ARBA00022692"/>
    </source>
</evidence>
<feature type="transmembrane region" description="Helical" evidence="6">
    <location>
        <begin position="684"/>
        <end position="706"/>
    </location>
</feature>